<organism evidence="3 4">
    <name type="scientific">Arabidopsis suecica</name>
    <name type="common">Swedish thale-cress</name>
    <name type="synonym">Cardaminopsis suecica</name>
    <dbReference type="NCBI Taxonomy" id="45249"/>
    <lineage>
        <taxon>Eukaryota</taxon>
        <taxon>Viridiplantae</taxon>
        <taxon>Streptophyta</taxon>
        <taxon>Embryophyta</taxon>
        <taxon>Tracheophyta</taxon>
        <taxon>Spermatophyta</taxon>
        <taxon>Magnoliopsida</taxon>
        <taxon>eudicotyledons</taxon>
        <taxon>Gunneridae</taxon>
        <taxon>Pentapetalae</taxon>
        <taxon>rosids</taxon>
        <taxon>malvids</taxon>
        <taxon>Brassicales</taxon>
        <taxon>Brassicaceae</taxon>
        <taxon>Camelineae</taxon>
        <taxon>Arabidopsis</taxon>
    </lineage>
</organism>
<dbReference type="CDD" id="cd01650">
    <property type="entry name" value="RT_nLTR_like"/>
    <property type="match status" value="1"/>
</dbReference>
<dbReference type="OrthoDB" id="416454at2759"/>
<evidence type="ECO:0000313" key="3">
    <source>
        <dbReference type="EMBL" id="KAG7598413.1"/>
    </source>
</evidence>
<feature type="region of interest" description="Disordered" evidence="1">
    <location>
        <begin position="347"/>
        <end position="402"/>
    </location>
</feature>
<reference evidence="3 4" key="1">
    <citation type="submission" date="2020-12" db="EMBL/GenBank/DDBJ databases">
        <title>Concerted genomic and epigenomic changes stabilize Arabidopsis allopolyploids.</title>
        <authorList>
            <person name="Chen Z."/>
        </authorList>
    </citation>
    <scope>NUCLEOTIDE SEQUENCE [LARGE SCALE GENOMIC DNA]</scope>
    <source>
        <strain evidence="3">As9502</strain>
        <tissue evidence="3">Leaf</tissue>
    </source>
</reference>
<protein>
    <submittedName>
        <fullName evidence="3">Endonuclease/exonuclease/phosphatase superfamily</fullName>
    </submittedName>
</protein>
<keyword evidence="3" id="KW-0540">Nuclease</keyword>
<keyword evidence="4" id="KW-1185">Reference proteome</keyword>
<dbReference type="PROSITE" id="PS50878">
    <property type="entry name" value="RT_POL"/>
    <property type="match status" value="1"/>
</dbReference>
<feature type="domain" description="Reverse transcriptase" evidence="2">
    <location>
        <begin position="883"/>
        <end position="1153"/>
    </location>
</feature>
<dbReference type="EMBL" id="JAEFBJ010000006">
    <property type="protein sequence ID" value="KAG7598413.1"/>
    <property type="molecule type" value="Genomic_DNA"/>
</dbReference>
<accession>A0A8T2CLI7</accession>
<comment type="caution">
    <text evidence="3">The sequence shown here is derived from an EMBL/GenBank/DDBJ whole genome shotgun (WGS) entry which is preliminary data.</text>
</comment>
<dbReference type="Proteomes" id="UP000694251">
    <property type="component" value="Chromosome 6"/>
</dbReference>
<dbReference type="Pfam" id="PF03372">
    <property type="entry name" value="Exo_endo_phos"/>
    <property type="match status" value="1"/>
</dbReference>
<dbReference type="Pfam" id="PF13456">
    <property type="entry name" value="RVT_3"/>
    <property type="match status" value="1"/>
</dbReference>
<dbReference type="InterPro" id="IPR025836">
    <property type="entry name" value="Zn_knuckle_CX2CX4HX4C"/>
</dbReference>
<dbReference type="CDD" id="cd06222">
    <property type="entry name" value="RNase_H_like"/>
    <property type="match status" value="1"/>
</dbReference>
<feature type="compositionally biased region" description="Basic residues" evidence="1">
    <location>
        <begin position="360"/>
        <end position="373"/>
    </location>
</feature>
<dbReference type="InterPro" id="IPR005135">
    <property type="entry name" value="Endo/exonuclease/phosphatase"/>
</dbReference>
<dbReference type="PANTHER" id="PTHR33116:SF86">
    <property type="entry name" value="REVERSE TRANSCRIPTASE DOMAIN-CONTAINING PROTEIN"/>
    <property type="match status" value="1"/>
</dbReference>
<dbReference type="InterPro" id="IPR002156">
    <property type="entry name" value="RNaseH_domain"/>
</dbReference>
<name>A0A8T2CLI7_ARASU</name>
<feature type="compositionally biased region" description="Basic and acidic residues" evidence="1">
    <location>
        <begin position="378"/>
        <end position="396"/>
    </location>
</feature>
<evidence type="ECO:0000256" key="1">
    <source>
        <dbReference type="SAM" id="MobiDB-lite"/>
    </source>
</evidence>
<dbReference type="PANTHER" id="PTHR33116">
    <property type="entry name" value="REVERSE TRANSCRIPTASE ZINC-BINDING DOMAIN-CONTAINING PROTEIN-RELATED-RELATED"/>
    <property type="match status" value="1"/>
</dbReference>
<proteinExistence type="predicted"/>
<dbReference type="InterPro" id="IPR000477">
    <property type="entry name" value="RT_dom"/>
</dbReference>
<dbReference type="Pfam" id="PF14392">
    <property type="entry name" value="zf-CCHC_4"/>
    <property type="match status" value="1"/>
</dbReference>
<sequence>MSRFIHDMPRLWHVSNRARGIALSEENFQFIFDNEHDLETVLHGGAWTYEDWSMVLERWVEKPPEDYLKILPLWIRLRNIPVNYYTVETFEEIAECIGQVLTVAFDPLKPQSKGFVRVQILFDVNKPLWNSKEVELPTGEMVSIGIEYERVRKRCFQCQRLTHDRTRCPFNPQNRHSHATGRIKAAAMGSGIKIPQISPEDPLFGVLTNDDVGIDSVTGRQKISKEVLDEMRSYLSVTDATEKQARIDRVRRSVWDLDGDAQGQKTLLRLEPATEVTTEVDKGKGLVFDFDTRKAKSNSGSGEKLLAAAIKAGTTTTTTGHQDFSQLDMNVFPHSIGPCPTVFQAGGNASSSGTSEVLKKYRRRPSQHKRKAQAAKAMQDKRKTDLVYREKTKPNGEEGLPLKRKAVEEGLSSPKIAKRCMRSSLTIQTLKEMRRDHFPDILFLLETKNSSNHVLNMKQWLGYDNVHIIDPEGLSGGLALFWKASYEVEVLHSDKRIIDTKIKLGSLWFFTSFVYGDPVCQLRQDVWDNLINIGLTRNEPWFVVGDLNGIWDNSEKLGGPARDESSFFPFRNMVQDCRLRDIPFSGNKFSWAGKRNDMWIQIRLDRALGNSAWFHLFPRVHAEYLERIGSDHRPLLTRFVNENQSFFGRFMFDKRWTSKPETMEIIRQGWNQDSSNGNLSLFDRIAACRRSLSHWKRSSQSNSKTAIKLLREKLEKEGSKQFPNFNLLKTWRWELADAYRAEEVYWKQRSHENWLHNGDRNTKYFHGSVQRKRAQNKIFSLIDERGVEQFSDGSKGNIAVDYFQQLFTSSQPTDASVLLSGMTPRVTQAMNVELTKPITNEEIKQAVFSIKSSSAPGADGMTGLFFQTYWNVVGQQIIEEVKKFFATGSLPAEWNFTQICLLPKKPNPNKMTDLRPISLCSVSYKIISKILCARLKTFLPAIVSDAQGAFVSGRLISDNILIAHEMVHALRTNPDCDEDFMAIKTDMSKAYDRVEWNFLEELFHRLGFDQKWIHWIMVCVRSVTYSVLLNGNSYGFIKPERGLRQGDPLSPFLFILCAEALVHIMNTAEQEGRISGLRLTQSCPSVQHLLFADDSLFICRATFKEGTEILQCLKLYGDASCQEINFQKLSITYGKKLDPIMKHLLGLFMGITKEGGAGKYLGLPECFSGSKRELLAYITDKLKSRLTGWYAKTLSLGGKEVLLKSVAMALPVYAMSCFRLTKHQCQQLTSAMTSFWWNSCEEQKKMHWVSWEKMCKTKQDGGLGFREVSDFNQALLAKQAWRLLSEPSSLLTRVFKARYYNRREFLHAAAGSRPSYAWRSILHGRELLEKGLMKVIGNGQSTNVWTEKWIFDKAPRRPFNKQTLIDLDLKVSNLITSQGSWNQSLMSDLFFPPDVVRVMSSPPNTDSVDRYIWAYTRNGCYSVKSGSWLLYSLKRESSILSLQEQTSRLLKEKVWDLKTIPKIKLFLWRVLSGAVGIAECLQAHGLNPLMHCSLCQNDLESLSHVLFLCGPARTVWEISNIPLPVQGFTECLHDNLTFLFDLLRNPAVDPKLQLAIPWLLWGIWKHRNEVIHAGKHGDLNILVEHAIEEAEIWNKLVLESPGHSFQVNRAPRAEVRWLRPPLNMFKCNVHSSWINDTSMCGGSWIVRNHNGDAVFHAREAFLPTTNRIASELRCFLWALQSLKNLHFEDIEIWSDCAAAIEAVTDPMNWPRYHTYLDKISRITPGFRKVFFKLASPKANSVARDIAKSVTRDGRLRSYLAIGGPAWLHSRIEEDKRR</sequence>
<dbReference type="GO" id="GO:0004523">
    <property type="term" value="F:RNA-DNA hybrid ribonuclease activity"/>
    <property type="evidence" value="ECO:0007669"/>
    <property type="project" value="InterPro"/>
</dbReference>
<evidence type="ECO:0000313" key="4">
    <source>
        <dbReference type="Proteomes" id="UP000694251"/>
    </source>
</evidence>
<dbReference type="InterPro" id="IPR044730">
    <property type="entry name" value="RNase_H-like_dom_plant"/>
</dbReference>
<dbReference type="Pfam" id="PF13966">
    <property type="entry name" value="zf-RVT"/>
    <property type="match status" value="1"/>
</dbReference>
<dbReference type="Pfam" id="PF00078">
    <property type="entry name" value="RVT_1"/>
    <property type="match status" value="1"/>
</dbReference>
<dbReference type="GO" id="GO:0003676">
    <property type="term" value="F:nucleic acid binding"/>
    <property type="evidence" value="ECO:0007669"/>
    <property type="project" value="InterPro"/>
</dbReference>
<keyword evidence="3" id="KW-0255">Endonuclease</keyword>
<dbReference type="InterPro" id="IPR026960">
    <property type="entry name" value="RVT-Znf"/>
</dbReference>
<dbReference type="Pfam" id="PF14111">
    <property type="entry name" value="DUF4283"/>
    <property type="match status" value="1"/>
</dbReference>
<keyword evidence="3" id="KW-0378">Hydrolase</keyword>
<dbReference type="InterPro" id="IPR025558">
    <property type="entry name" value="DUF4283"/>
</dbReference>
<evidence type="ECO:0000259" key="2">
    <source>
        <dbReference type="PROSITE" id="PS50878"/>
    </source>
</evidence>
<gene>
    <name evidence="3" type="ORF">ISN44_As06g026730</name>
</gene>